<dbReference type="Gene3D" id="1.10.460.10">
    <property type="entry name" value="Topoisomerase I, domain 2"/>
    <property type="match status" value="1"/>
</dbReference>
<dbReference type="InterPro" id="IPR013497">
    <property type="entry name" value="Topo_IA_cen"/>
</dbReference>
<dbReference type="SUPFAM" id="SSF56712">
    <property type="entry name" value="Prokaryotic type I DNA topoisomerase"/>
    <property type="match status" value="1"/>
</dbReference>
<accession>A0A2H0BSS7</accession>
<dbReference type="InterPro" id="IPR006171">
    <property type="entry name" value="TOPRIM_dom"/>
</dbReference>
<dbReference type="GO" id="GO:0006265">
    <property type="term" value="P:DNA topological change"/>
    <property type="evidence" value="ECO:0007669"/>
    <property type="project" value="UniProtKB-UniRule"/>
</dbReference>
<feature type="region of interest" description="Disordered" evidence="9">
    <location>
        <begin position="278"/>
        <end position="301"/>
    </location>
</feature>
<evidence type="ECO:0000313" key="13">
    <source>
        <dbReference type="Proteomes" id="UP000231581"/>
    </source>
</evidence>
<evidence type="ECO:0000256" key="4">
    <source>
        <dbReference type="ARBA" id="ARBA00022842"/>
    </source>
</evidence>
<evidence type="ECO:0000256" key="5">
    <source>
        <dbReference type="ARBA" id="ARBA00023029"/>
    </source>
</evidence>
<protein>
    <recommendedName>
        <fullName evidence="8">DNA topoisomerase 1</fullName>
        <ecNumber evidence="8">5.6.2.1</ecNumber>
    </recommendedName>
    <alternativeName>
        <fullName evidence="8">DNA topoisomerase I</fullName>
    </alternativeName>
</protein>
<evidence type="ECO:0000256" key="3">
    <source>
        <dbReference type="ARBA" id="ARBA00022723"/>
    </source>
</evidence>
<dbReference type="InterPro" id="IPR005733">
    <property type="entry name" value="TopoI_bac-type"/>
</dbReference>
<feature type="site" description="Interaction with DNA" evidence="8">
    <location>
        <position position="168"/>
    </location>
</feature>
<keyword evidence="4" id="KW-0460">Magnesium</keyword>
<gene>
    <name evidence="8" type="primary">topA</name>
    <name evidence="12" type="ORF">COX00_02575</name>
</gene>
<evidence type="ECO:0000259" key="10">
    <source>
        <dbReference type="PROSITE" id="PS50880"/>
    </source>
</evidence>
<keyword evidence="7 8" id="KW-0413">Isomerase</keyword>
<dbReference type="InterPro" id="IPR023406">
    <property type="entry name" value="Topo_IA_AS"/>
</dbReference>
<dbReference type="Gene3D" id="1.10.290.10">
    <property type="entry name" value="Topoisomerase I, domain 4"/>
    <property type="match status" value="1"/>
</dbReference>
<feature type="site" description="Interaction with DNA" evidence="8">
    <location>
        <position position="514"/>
    </location>
</feature>
<dbReference type="SMART" id="SM00437">
    <property type="entry name" value="TOP1Ac"/>
    <property type="match status" value="1"/>
</dbReference>
<dbReference type="InterPro" id="IPR034149">
    <property type="entry name" value="TOPRIM_TopoI"/>
</dbReference>
<comment type="similarity">
    <text evidence="2 8">Belongs to the type IA topoisomerase family.</text>
</comment>
<dbReference type="SMART" id="SM00436">
    <property type="entry name" value="TOP1Bc"/>
    <property type="match status" value="1"/>
</dbReference>
<feature type="site" description="Interaction with DNA" evidence="8">
    <location>
        <position position="322"/>
    </location>
</feature>
<evidence type="ECO:0000256" key="9">
    <source>
        <dbReference type="SAM" id="MobiDB-lite"/>
    </source>
</evidence>
<dbReference type="InterPro" id="IPR013824">
    <property type="entry name" value="Topo_IA_cen_sub1"/>
</dbReference>
<dbReference type="InterPro" id="IPR000380">
    <property type="entry name" value="Topo_IA"/>
</dbReference>
<feature type="site" description="Interaction with DNA" evidence="8">
    <location>
        <position position="161"/>
    </location>
</feature>
<dbReference type="EMBL" id="PCSZ01000050">
    <property type="protein sequence ID" value="PIP60589.1"/>
    <property type="molecule type" value="Genomic_DNA"/>
</dbReference>
<feature type="site" description="Interaction with DNA" evidence="8">
    <location>
        <position position="156"/>
    </location>
</feature>
<evidence type="ECO:0000259" key="11">
    <source>
        <dbReference type="PROSITE" id="PS52039"/>
    </source>
</evidence>
<dbReference type="Gene3D" id="2.70.20.10">
    <property type="entry name" value="Topoisomerase I, domain 3"/>
    <property type="match status" value="1"/>
</dbReference>
<dbReference type="InterPro" id="IPR023405">
    <property type="entry name" value="Topo_IA_core_domain"/>
</dbReference>
<dbReference type="PROSITE" id="PS00396">
    <property type="entry name" value="TOPO_IA_1"/>
    <property type="match status" value="1"/>
</dbReference>
<feature type="active site" description="O-(5'-phospho-DNA)-tyrosine intermediate" evidence="8">
    <location>
        <position position="320"/>
    </location>
</feature>
<dbReference type="CDD" id="cd03363">
    <property type="entry name" value="TOPRIM_TopoIA_TopoI"/>
    <property type="match status" value="1"/>
</dbReference>
<dbReference type="CDD" id="cd00186">
    <property type="entry name" value="TOP1Ac"/>
    <property type="match status" value="1"/>
</dbReference>
<keyword evidence="5 8" id="KW-0799">Topoisomerase</keyword>
<dbReference type="InterPro" id="IPR003602">
    <property type="entry name" value="Topo_IA_DNA-bd_dom"/>
</dbReference>
<dbReference type="InterPro" id="IPR028612">
    <property type="entry name" value="Topoisom_1_IA"/>
</dbReference>
<dbReference type="NCBIfam" id="TIGR01051">
    <property type="entry name" value="topA_bact"/>
    <property type="match status" value="1"/>
</dbReference>
<feature type="domain" description="Toprim" evidence="10">
    <location>
        <begin position="3"/>
        <end position="127"/>
    </location>
</feature>
<feature type="region of interest" description="Disordered" evidence="9">
    <location>
        <begin position="353"/>
        <end position="372"/>
    </location>
</feature>
<dbReference type="PRINTS" id="PR00417">
    <property type="entry name" value="PRTPISMRASEI"/>
</dbReference>
<dbReference type="InterPro" id="IPR013826">
    <property type="entry name" value="Topo_IA_cen_sub3"/>
</dbReference>
<dbReference type="InterPro" id="IPR025589">
    <property type="entry name" value="Toprim_C_rpt"/>
</dbReference>
<dbReference type="GO" id="GO:0003677">
    <property type="term" value="F:DNA binding"/>
    <property type="evidence" value="ECO:0007669"/>
    <property type="project" value="UniProtKB-KW"/>
</dbReference>
<reference evidence="12 13" key="1">
    <citation type="submission" date="2017-09" db="EMBL/GenBank/DDBJ databases">
        <title>Depth-based differentiation of microbial function through sediment-hosted aquifers and enrichment of novel symbionts in the deep terrestrial subsurface.</title>
        <authorList>
            <person name="Probst A.J."/>
            <person name="Ladd B."/>
            <person name="Jarett J.K."/>
            <person name="Geller-Mcgrath D.E."/>
            <person name="Sieber C.M."/>
            <person name="Emerson J.B."/>
            <person name="Anantharaman K."/>
            <person name="Thomas B.C."/>
            <person name="Malmstrom R."/>
            <person name="Stieglmeier M."/>
            <person name="Klingl A."/>
            <person name="Woyke T."/>
            <person name="Ryan C.M."/>
            <person name="Banfield J.F."/>
        </authorList>
    </citation>
    <scope>NUCLEOTIDE SEQUENCE [LARGE SCALE GENOMIC DNA]</scope>
    <source>
        <strain evidence="12">CG22_combo_CG10-13_8_21_14_all_47_17</strain>
    </source>
</reference>
<name>A0A2H0BSS7_9BACT</name>
<evidence type="ECO:0000256" key="8">
    <source>
        <dbReference type="HAMAP-Rule" id="MF_00952"/>
    </source>
</evidence>
<sequence length="850" mass="95037">MAKHLVIVESPTKAKTIRKFLGSDYDVVASMGHIRDLPSSASEIPAAVKDEAWAKLGVDVEHDFKPLYVIPSKKSKIIRELKQKLKDAEDIYLATDEDREGESISEGLLEILKPKVPVKRMVFHEITKKAVEAALAHPRDIDERLVRAQETRRILDRLVGYKVSPVLWKKIAFGLSAGRVQSPSLKAIVDRERERMRFMRAAYWSVEASVKKEQSSFEAKLIRTDGKRIATSKDFDEATGKLKKEDLDLIDETRANKIAEEVVGADWQVSSVTEKPFSRKAPAPFTTSTLQQEANRKLSLSSRDAMRTAQSLYEKGHITYMRTDSTTLSEEALVAIRKAVQFRFGNEYVPESARKHTAKSKGAQEAHEAIRPSLTFSSPDEIGLSGAERDLYELIWMRTLASQMPDSKQLQMTVVLQVKNYEFQANGMKILFPGFLRAYIEGADDVEQVLEEKENLLPDLKADDALECDQVKPLSHETKPPARFTEASLVQYMEKVGIGRPSTYASTISTLLDRKYVYKAGNALVPTFTGMAVTQLLERHFDDLVDAQFTSNMEEALDRIASGEEEWLPYLKHFYLGAKGLQARVDEKTESIEPENAKTVELPNLEDYRVKVGKFGPYVEAKLPRTGAIVKTNVPIDMSPSDANKEAFDELLQKAQQGPTSLGQDPETEQFIYLRTGAYGPYVQLGEEEEGAKKKPKRASIPKDVSMESVDLGMALKLLALPRLLGMHPETGKEIRASNGRFGPYIVHDGDFRSLKKEDDVLTVTLERALELLAQPKRGRGGSTGKDLGKHPDDGKPVTLHDGKYGPYVKHGKINATIPKELKPEDVTLEKAVELIANKAPKTKTTKKKA</sequence>
<dbReference type="InterPro" id="IPR003601">
    <property type="entry name" value="Topo_IA_2"/>
</dbReference>
<feature type="region of interest" description="Interaction with DNA" evidence="8">
    <location>
        <begin position="176"/>
        <end position="181"/>
    </location>
</feature>
<comment type="function">
    <text evidence="8">Releases the supercoiling and torsional tension of DNA, which is introduced during the DNA replication and transcription, by transiently cleaving and rejoining one strand of the DNA duplex. Introduces a single-strand break via transesterification at a target site in duplex DNA. The scissile phosphodiester is attacked by the catalytic tyrosine of the enzyme, resulting in the formation of a DNA-(5'-phosphotyrosyl)-enzyme intermediate and the expulsion of a 3'-OH DNA strand. The free DNA strand then undergoes passage around the unbroken strand, thus removing DNA supercoils. Finally, in the religation step, the DNA 3'-OH attacks the covalent intermediate to expel the active-site tyrosine and restore the DNA phosphodiester backbone.</text>
</comment>
<dbReference type="Pfam" id="PF01751">
    <property type="entry name" value="Toprim"/>
    <property type="match status" value="1"/>
</dbReference>
<dbReference type="PANTHER" id="PTHR42785">
    <property type="entry name" value="DNA TOPOISOMERASE, TYPE IA, CORE"/>
    <property type="match status" value="1"/>
</dbReference>
<dbReference type="Gene3D" id="3.40.50.140">
    <property type="match status" value="1"/>
</dbReference>
<dbReference type="Pfam" id="PF01131">
    <property type="entry name" value="Topoisom_bac"/>
    <property type="match status" value="1"/>
</dbReference>
<proteinExistence type="inferred from homology"/>
<feature type="site" description="Interaction with DNA" evidence="8">
    <location>
        <position position="33"/>
    </location>
</feature>
<feature type="compositionally biased region" description="Polar residues" evidence="9">
    <location>
        <begin position="285"/>
        <end position="301"/>
    </location>
</feature>
<comment type="subunit">
    <text evidence="8">Monomer.</text>
</comment>
<evidence type="ECO:0000256" key="2">
    <source>
        <dbReference type="ARBA" id="ARBA00009446"/>
    </source>
</evidence>
<feature type="site" description="Interaction with DNA" evidence="8">
    <location>
        <position position="153"/>
    </location>
</feature>
<dbReference type="GO" id="GO:0046872">
    <property type="term" value="F:metal ion binding"/>
    <property type="evidence" value="ECO:0007669"/>
    <property type="project" value="UniProtKB-KW"/>
</dbReference>
<comment type="caution">
    <text evidence="12">The sequence shown here is derived from an EMBL/GenBank/DDBJ whole genome shotgun (WGS) entry which is preliminary data.</text>
</comment>
<dbReference type="PANTHER" id="PTHR42785:SF1">
    <property type="entry name" value="DNA TOPOISOMERASE"/>
    <property type="match status" value="1"/>
</dbReference>
<feature type="site" description="Interaction with DNA" evidence="8">
    <location>
        <position position="152"/>
    </location>
</feature>
<dbReference type="PROSITE" id="PS52039">
    <property type="entry name" value="TOPO_IA_2"/>
    <property type="match status" value="1"/>
</dbReference>
<organism evidence="12 13">
    <name type="scientific">Candidatus Uhrbacteria bacterium CG22_combo_CG10-13_8_21_14_all_47_17</name>
    <dbReference type="NCBI Taxonomy" id="1975041"/>
    <lineage>
        <taxon>Bacteria</taxon>
        <taxon>Candidatus Uhriibacteriota</taxon>
    </lineage>
</organism>
<dbReference type="SMART" id="SM00493">
    <property type="entry name" value="TOPRIM"/>
    <property type="match status" value="1"/>
</dbReference>
<dbReference type="InterPro" id="IPR013825">
    <property type="entry name" value="Topo_IA_cen_sub2"/>
</dbReference>
<evidence type="ECO:0000256" key="1">
    <source>
        <dbReference type="ARBA" id="ARBA00000213"/>
    </source>
</evidence>
<dbReference type="HAMAP" id="MF_00952">
    <property type="entry name" value="Topoisom_1_prok"/>
    <property type="match status" value="1"/>
</dbReference>
<evidence type="ECO:0000313" key="12">
    <source>
        <dbReference type="EMBL" id="PIP60589.1"/>
    </source>
</evidence>
<dbReference type="Pfam" id="PF13368">
    <property type="entry name" value="Toprim_C_rpt"/>
    <property type="match status" value="3"/>
</dbReference>
<feature type="domain" description="Topo IA-type catalytic" evidence="11">
    <location>
        <begin position="142"/>
        <end position="582"/>
    </location>
</feature>
<dbReference type="EC" id="5.6.2.1" evidence="8"/>
<keyword evidence="6 8" id="KW-0238">DNA-binding</keyword>
<dbReference type="GO" id="GO:0003917">
    <property type="term" value="F:DNA topoisomerase type I (single strand cut, ATP-independent) activity"/>
    <property type="evidence" value="ECO:0007669"/>
    <property type="project" value="UniProtKB-UniRule"/>
</dbReference>
<feature type="compositionally biased region" description="Basic and acidic residues" evidence="9">
    <location>
        <begin position="787"/>
        <end position="804"/>
    </location>
</feature>
<comment type="catalytic activity">
    <reaction evidence="1 8">
        <text>ATP-independent breakage of single-stranded DNA, followed by passage and rejoining.</text>
        <dbReference type="EC" id="5.6.2.1"/>
    </reaction>
</comment>
<evidence type="ECO:0000256" key="7">
    <source>
        <dbReference type="ARBA" id="ARBA00023235"/>
    </source>
</evidence>
<dbReference type="PROSITE" id="PS50880">
    <property type="entry name" value="TOPRIM"/>
    <property type="match status" value="1"/>
</dbReference>
<feature type="region of interest" description="Disordered" evidence="9">
    <location>
        <begin position="777"/>
        <end position="804"/>
    </location>
</feature>
<dbReference type="AlphaFoldDB" id="A0A2H0BSS7"/>
<dbReference type="Proteomes" id="UP000231581">
    <property type="component" value="Unassembled WGS sequence"/>
</dbReference>
<keyword evidence="3" id="KW-0479">Metal-binding</keyword>
<evidence type="ECO:0000256" key="6">
    <source>
        <dbReference type="ARBA" id="ARBA00023125"/>
    </source>
</evidence>